<protein>
    <submittedName>
        <fullName evidence="1">Uncharacterized protein</fullName>
    </submittedName>
</protein>
<sequence length="367" mass="41569">MALVTDPSCPCCTEDGKLTCAGCKNIKYCSAECQQADWPSHKLLCKTFKDFQERPGPNMCRTIALLPDEAKPRFMWCTVKYGDEYEGIESYELLQTHDIATSEIFYNTFTRMPGKCTPILAYDDDYLRKRQGHTWKGPLLAYGGIMYTGTHEVEKIVDTETRSFSDVVAFLIHYRNQDPAHKLRISERKVLAVKSNCAGEQRRYRVPPFVQVEIPAFHLIFESETGLSSISAKVGMPLLTAKYDDGRKFEDGEAGDTDNQAVTFMHLECDPNAECDPAKGTLGFGWAPVSWQNSVGNVLIVRRDRQPLKVDTVVAFAAYCQHHLGEYLEQVGDAAAENDESRVRQYKQRTVNEITPEKWANYLKWSG</sequence>
<accession>A0ACC3NCD5</accession>
<evidence type="ECO:0000313" key="2">
    <source>
        <dbReference type="Proteomes" id="UP001281147"/>
    </source>
</evidence>
<comment type="caution">
    <text evidence="1">The sequence shown here is derived from an EMBL/GenBank/DDBJ whole genome shotgun (WGS) entry which is preliminary data.</text>
</comment>
<organism evidence="1 2">
    <name type="scientific">Vermiconidia calcicola</name>
    <dbReference type="NCBI Taxonomy" id="1690605"/>
    <lineage>
        <taxon>Eukaryota</taxon>
        <taxon>Fungi</taxon>
        <taxon>Dikarya</taxon>
        <taxon>Ascomycota</taxon>
        <taxon>Pezizomycotina</taxon>
        <taxon>Dothideomycetes</taxon>
        <taxon>Dothideomycetidae</taxon>
        <taxon>Mycosphaerellales</taxon>
        <taxon>Extremaceae</taxon>
        <taxon>Vermiconidia</taxon>
    </lineage>
</organism>
<evidence type="ECO:0000313" key="1">
    <source>
        <dbReference type="EMBL" id="KAK3714284.1"/>
    </source>
</evidence>
<dbReference type="Proteomes" id="UP001281147">
    <property type="component" value="Unassembled WGS sequence"/>
</dbReference>
<reference evidence="1" key="1">
    <citation type="submission" date="2023-07" db="EMBL/GenBank/DDBJ databases">
        <title>Black Yeasts Isolated from many extreme environments.</title>
        <authorList>
            <person name="Coleine C."/>
            <person name="Stajich J.E."/>
            <person name="Selbmann L."/>
        </authorList>
    </citation>
    <scope>NUCLEOTIDE SEQUENCE</scope>
    <source>
        <strain evidence="1">CCFEE 5714</strain>
    </source>
</reference>
<gene>
    <name evidence="1" type="ORF">LTR37_007870</name>
</gene>
<proteinExistence type="predicted"/>
<name>A0ACC3NCD5_9PEZI</name>
<dbReference type="EMBL" id="JAUTXU010000056">
    <property type="protein sequence ID" value="KAK3714284.1"/>
    <property type="molecule type" value="Genomic_DNA"/>
</dbReference>
<keyword evidence="2" id="KW-1185">Reference proteome</keyword>